<dbReference type="RefSeq" id="WP_281928177.1">
    <property type="nucleotide sequence ID" value="NZ_AP027142.1"/>
</dbReference>
<proteinExistence type="predicted"/>
<dbReference type="Proteomes" id="UP001317629">
    <property type="component" value="Chromosome"/>
</dbReference>
<sequence>MLALLRDVMEQRDTVLSQYEAMALQVDEAVREVDEALVESQHNAKMAKEIDERAECEAARANELLRELDEERRKSAARAEEIARLRHTIEYGPYEGPWRVASLALVQIIEDAIAWVRAKIPPESAFLPWFDKAVALARTGGRLGLKSAVTFLRWAQPHAVASWDWLKREAARRMSKR</sequence>
<name>A0ABN6VHT1_9HYPH</name>
<gene>
    <name evidence="2" type="ORF">SS37A_24310</name>
</gene>
<keyword evidence="3" id="KW-1185">Reference proteome</keyword>
<protein>
    <submittedName>
        <fullName evidence="2">Uncharacterized protein</fullName>
    </submittedName>
</protein>
<organism evidence="2 3">
    <name type="scientific">Methylocystis iwaonis</name>
    <dbReference type="NCBI Taxonomy" id="2885079"/>
    <lineage>
        <taxon>Bacteria</taxon>
        <taxon>Pseudomonadati</taxon>
        <taxon>Pseudomonadota</taxon>
        <taxon>Alphaproteobacteria</taxon>
        <taxon>Hyphomicrobiales</taxon>
        <taxon>Methylocystaceae</taxon>
        <taxon>Methylocystis</taxon>
    </lineage>
</organism>
<dbReference type="EMBL" id="AP027142">
    <property type="protein sequence ID" value="BDV34902.1"/>
    <property type="molecule type" value="Genomic_DNA"/>
</dbReference>
<evidence type="ECO:0000313" key="3">
    <source>
        <dbReference type="Proteomes" id="UP001317629"/>
    </source>
</evidence>
<feature type="coiled-coil region" evidence="1">
    <location>
        <begin position="19"/>
        <end position="85"/>
    </location>
</feature>
<reference evidence="2 3" key="1">
    <citation type="journal article" date="2023" name="Int. J. Syst. Evol. Microbiol.">
        <title>Methylocystis iwaonis sp. nov., a type II methane-oxidizing bacterium from surface soil of a rice paddy field in Japan, and emended description of the genus Methylocystis (ex Whittenbury et al. 1970) Bowman et al. 1993.</title>
        <authorList>
            <person name="Kaise H."/>
            <person name="Sawadogo J.B."/>
            <person name="Alam M.S."/>
            <person name="Ueno C."/>
            <person name="Dianou D."/>
            <person name="Shinjo R."/>
            <person name="Asakawa S."/>
        </authorList>
    </citation>
    <scope>NUCLEOTIDE SEQUENCE [LARGE SCALE GENOMIC DNA]</scope>
    <source>
        <strain evidence="2 3">SS37A-Re</strain>
    </source>
</reference>
<evidence type="ECO:0000256" key="1">
    <source>
        <dbReference type="SAM" id="Coils"/>
    </source>
</evidence>
<keyword evidence="1" id="KW-0175">Coiled coil</keyword>
<evidence type="ECO:0000313" key="2">
    <source>
        <dbReference type="EMBL" id="BDV34902.1"/>
    </source>
</evidence>
<accession>A0ABN6VHT1</accession>